<dbReference type="EMBL" id="FNUS01000006">
    <property type="protein sequence ID" value="SEG51059.1"/>
    <property type="molecule type" value="Genomic_DNA"/>
</dbReference>
<gene>
    <name evidence="1" type="ORF">SAMN05421847_2568</name>
</gene>
<reference evidence="2" key="1">
    <citation type="submission" date="2016-10" db="EMBL/GenBank/DDBJ databases">
        <authorList>
            <person name="Varghese N."/>
            <person name="Submissions S."/>
        </authorList>
    </citation>
    <scope>NUCLEOTIDE SEQUENCE [LARGE SCALE GENOMIC DNA]</scope>
    <source>
        <strain evidence="2">DSM 21580</strain>
    </source>
</reference>
<evidence type="ECO:0008006" key="3">
    <source>
        <dbReference type="Google" id="ProtNLM"/>
    </source>
</evidence>
<accession>A0A1H6AQP1</accession>
<dbReference type="Proteomes" id="UP000236738">
    <property type="component" value="Unassembled WGS sequence"/>
</dbReference>
<proteinExistence type="predicted"/>
<dbReference type="AlphaFoldDB" id="A0A1H6AQP1"/>
<dbReference type="OrthoDB" id="1495822at2"/>
<sequence length="128" mass="14920">MKKYSISLSDKIQQSSTKVFELCKNDKNEFDNFFNIIEKEGTHFGYLSAALRILQDTSNNTNLRGSNKIRLLDTIGNCKLYEVKKDILRIYFFKDENGRIIVTGGKKNDQDKDISRVKKIIKDYLNEQ</sequence>
<protein>
    <recommendedName>
        <fullName evidence="3">Addiction module toxin RelE</fullName>
    </recommendedName>
</protein>
<name>A0A1H6AQP1_9FLAO</name>
<evidence type="ECO:0000313" key="1">
    <source>
        <dbReference type="EMBL" id="SEG51059.1"/>
    </source>
</evidence>
<keyword evidence="2" id="KW-1185">Reference proteome</keyword>
<organism evidence="1 2">
    <name type="scientific">Halpernia humi</name>
    <dbReference type="NCBI Taxonomy" id="493375"/>
    <lineage>
        <taxon>Bacteria</taxon>
        <taxon>Pseudomonadati</taxon>
        <taxon>Bacteroidota</taxon>
        <taxon>Flavobacteriia</taxon>
        <taxon>Flavobacteriales</taxon>
        <taxon>Weeksellaceae</taxon>
        <taxon>Chryseobacterium group</taxon>
        <taxon>Halpernia</taxon>
    </lineage>
</organism>
<evidence type="ECO:0000313" key="2">
    <source>
        <dbReference type="Proteomes" id="UP000236738"/>
    </source>
</evidence>